<keyword evidence="1" id="KW-0479">Metal-binding</keyword>
<dbReference type="SUPFAM" id="SSF53927">
    <property type="entry name" value="Cytidine deaminase-like"/>
    <property type="match status" value="1"/>
</dbReference>
<evidence type="ECO:0000313" key="5">
    <source>
        <dbReference type="Proteomes" id="UP001596222"/>
    </source>
</evidence>
<gene>
    <name evidence="4" type="ORF">ACFPP6_35865</name>
</gene>
<evidence type="ECO:0000256" key="1">
    <source>
        <dbReference type="ARBA" id="ARBA00022723"/>
    </source>
</evidence>
<dbReference type="InterPro" id="IPR002125">
    <property type="entry name" value="CMP_dCMP_dom"/>
</dbReference>
<keyword evidence="2" id="KW-0862">Zinc</keyword>
<dbReference type="EMBL" id="JBHSKJ010000040">
    <property type="protein sequence ID" value="MFC5150019.1"/>
    <property type="molecule type" value="Genomic_DNA"/>
</dbReference>
<dbReference type="PROSITE" id="PS51747">
    <property type="entry name" value="CYT_DCMP_DEAMINASES_2"/>
    <property type="match status" value="1"/>
</dbReference>
<dbReference type="Gene3D" id="3.40.140.10">
    <property type="entry name" value="Cytidine Deaminase, domain 2"/>
    <property type="match status" value="1"/>
</dbReference>
<sequence length="138" mass="15535">MVQRESLSLLSNNRWRSRIEHVVSYIHLAIKQAVKSRCRYRFGAVIVKGGRPLAASSNIARNDPRIDYRHASVHAEEAAVRRVTVTRRAIIYVARVNIRGDLMIARPCARCQKVLALAGITWAHFTTSNGLETMRIGA</sequence>
<dbReference type="Proteomes" id="UP001596222">
    <property type="component" value="Unassembled WGS sequence"/>
</dbReference>
<feature type="domain" description="CMP/dCMP-type deaminase" evidence="3">
    <location>
        <begin position="20"/>
        <end position="138"/>
    </location>
</feature>
<evidence type="ECO:0000313" key="4">
    <source>
        <dbReference type="EMBL" id="MFC5150019.1"/>
    </source>
</evidence>
<dbReference type="InterPro" id="IPR016193">
    <property type="entry name" value="Cytidine_deaminase-like"/>
</dbReference>
<dbReference type="Pfam" id="PF00383">
    <property type="entry name" value="dCMP_cyt_deam_1"/>
    <property type="match status" value="1"/>
</dbReference>
<dbReference type="InterPro" id="IPR016192">
    <property type="entry name" value="APOBEC/CMP_deaminase_Zn-bd"/>
</dbReference>
<comment type="caution">
    <text evidence="4">The sequence shown here is derived from an EMBL/GenBank/DDBJ whole genome shotgun (WGS) entry which is preliminary data.</text>
</comment>
<name>A0ABW0A8T4_9ACTN</name>
<organism evidence="4 5">
    <name type="scientific">Streptomyces aureoversilis</name>
    <dbReference type="NCBI Taxonomy" id="67277"/>
    <lineage>
        <taxon>Bacteria</taxon>
        <taxon>Bacillati</taxon>
        <taxon>Actinomycetota</taxon>
        <taxon>Actinomycetes</taxon>
        <taxon>Kitasatosporales</taxon>
        <taxon>Streptomycetaceae</taxon>
        <taxon>Streptomyces</taxon>
    </lineage>
</organism>
<proteinExistence type="predicted"/>
<evidence type="ECO:0000256" key="2">
    <source>
        <dbReference type="ARBA" id="ARBA00022833"/>
    </source>
</evidence>
<protein>
    <recommendedName>
        <fullName evidence="3">CMP/dCMP-type deaminase domain-containing protein</fullName>
    </recommendedName>
</protein>
<dbReference type="RefSeq" id="WP_382051079.1">
    <property type="nucleotide sequence ID" value="NZ_JBHSKJ010000040.1"/>
</dbReference>
<evidence type="ECO:0000259" key="3">
    <source>
        <dbReference type="PROSITE" id="PS51747"/>
    </source>
</evidence>
<keyword evidence="5" id="KW-1185">Reference proteome</keyword>
<accession>A0ABW0A8T4</accession>
<reference evidence="5" key="1">
    <citation type="journal article" date="2019" name="Int. J. Syst. Evol. Microbiol.">
        <title>The Global Catalogue of Microorganisms (GCM) 10K type strain sequencing project: providing services to taxonomists for standard genome sequencing and annotation.</title>
        <authorList>
            <consortium name="The Broad Institute Genomics Platform"/>
            <consortium name="The Broad Institute Genome Sequencing Center for Infectious Disease"/>
            <person name="Wu L."/>
            <person name="Ma J."/>
        </authorList>
    </citation>
    <scope>NUCLEOTIDE SEQUENCE [LARGE SCALE GENOMIC DNA]</scope>
    <source>
        <strain evidence="5">CGMCC 4.1641</strain>
    </source>
</reference>
<dbReference type="PROSITE" id="PS00903">
    <property type="entry name" value="CYT_DCMP_DEAMINASES_1"/>
    <property type="match status" value="1"/>
</dbReference>